<dbReference type="CDD" id="cd07023">
    <property type="entry name" value="S49_Sppa_N_C"/>
    <property type="match status" value="1"/>
</dbReference>
<proteinExistence type="inferred from homology"/>
<dbReference type="NCBIfam" id="TIGR00706">
    <property type="entry name" value="SppA_dom"/>
    <property type="match status" value="1"/>
</dbReference>
<dbReference type="RefSeq" id="WP_011753485.1">
    <property type="nucleotide sequence ID" value="NC_008698.1"/>
</dbReference>
<evidence type="ECO:0000313" key="7">
    <source>
        <dbReference type="EMBL" id="ABL79220.1"/>
    </source>
</evidence>
<keyword evidence="8" id="KW-1185">Reference proteome</keyword>
<comment type="similarity">
    <text evidence="1">Belongs to the peptidase S49 family.</text>
</comment>
<evidence type="ECO:0000313" key="8">
    <source>
        <dbReference type="Proteomes" id="UP000000641"/>
    </source>
</evidence>
<dbReference type="InterPro" id="IPR047272">
    <property type="entry name" value="S49_SppA_C"/>
</dbReference>
<keyword evidence="4" id="KW-0720">Serine protease</keyword>
<dbReference type="KEGG" id="tpe:Tpen_1825"/>
<gene>
    <name evidence="7" type="ordered locus">Tpen_1825</name>
</gene>
<dbReference type="HOGENOM" id="CLU_046540_0_0_2"/>
<evidence type="ECO:0000256" key="2">
    <source>
        <dbReference type="ARBA" id="ARBA00022670"/>
    </source>
</evidence>
<dbReference type="GO" id="GO:0006508">
    <property type="term" value="P:proteolysis"/>
    <property type="evidence" value="ECO:0007669"/>
    <property type="project" value="UniProtKB-KW"/>
</dbReference>
<feature type="domain" description="Peptidase S49" evidence="6">
    <location>
        <begin position="109"/>
        <end position="256"/>
    </location>
</feature>
<name>A1S190_THEPD</name>
<keyword evidence="5" id="KW-0812">Transmembrane</keyword>
<dbReference type="EMBL" id="CP000505">
    <property type="protein sequence ID" value="ABL79220.1"/>
    <property type="molecule type" value="Genomic_DNA"/>
</dbReference>
<dbReference type="AlphaFoldDB" id="A1S190"/>
<keyword evidence="5" id="KW-1133">Transmembrane helix</keyword>
<organism evidence="7 8">
    <name type="scientific">Thermofilum pendens (strain DSM 2475 / Hrk 5)</name>
    <dbReference type="NCBI Taxonomy" id="368408"/>
    <lineage>
        <taxon>Archaea</taxon>
        <taxon>Thermoproteota</taxon>
        <taxon>Thermoprotei</taxon>
        <taxon>Thermofilales</taxon>
        <taxon>Thermofilaceae</taxon>
        <taxon>Thermofilum</taxon>
    </lineage>
</organism>
<keyword evidence="2" id="KW-0645">Protease</keyword>
<feature type="transmembrane region" description="Helical" evidence="5">
    <location>
        <begin position="12"/>
        <end position="30"/>
    </location>
</feature>
<dbReference type="GO" id="GO:0008236">
    <property type="term" value="F:serine-type peptidase activity"/>
    <property type="evidence" value="ECO:0007669"/>
    <property type="project" value="UniProtKB-KW"/>
</dbReference>
<evidence type="ECO:0000259" key="6">
    <source>
        <dbReference type="Pfam" id="PF01343"/>
    </source>
</evidence>
<keyword evidence="3" id="KW-0378">Hydrolase</keyword>
<evidence type="ECO:0000256" key="1">
    <source>
        <dbReference type="ARBA" id="ARBA00008683"/>
    </source>
</evidence>
<evidence type="ECO:0000256" key="4">
    <source>
        <dbReference type="ARBA" id="ARBA00022825"/>
    </source>
</evidence>
<dbReference type="InterPro" id="IPR004635">
    <property type="entry name" value="Pept_S49_SppA"/>
</dbReference>
<dbReference type="EnsemblBacteria" id="ABL79220">
    <property type="protein sequence ID" value="ABL79220"/>
    <property type="gene ID" value="Tpen_1825"/>
</dbReference>
<evidence type="ECO:0000256" key="5">
    <source>
        <dbReference type="SAM" id="Phobius"/>
    </source>
</evidence>
<accession>A1S190</accession>
<dbReference type="PANTHER" id="PTHR42987:SF4">
    <property type="entry name" value="PROTEASE SOHB-RELATED"/>
    <property type="match status" value="1"/>
</dbReference>
<dbReference type="Gene3D" id="6.20.330.10">
    <property type="match status" value="1"/>
</dbReference>
<protein>
    <submittedName>
        <fullName evidence="7">Signal peptide peptidase SppA, 36K type</fullName>
    </submittedName>
</protein>
<dbReference type="PANTHER" id="PTHR42987">
    <property type="entry name" value="PEPTIDASE S49"/>
    <property type="match status" value="1"/>
</dbReference>
<reference evidence="8" key="1">
    <citation type="journal article" date="2008" name="J. Bacteriol.">
        <title>Genome sequence of Thermofilum pendens reveals an exceptional loss of biosynthetic pathways without genome reduction.</title>
        <authorList>
            <person name="Anderson I."/>
            <person name="Rodriguez J."/>
            <person name="Susanti D."/>
            <person name="Porat I."/>
            <person name="Reich C."/>
            <person name="Ulrich L.E."/>
            <person name="Elkins J.G."/>
            <person name="Mavromatis K."/>
            <person name="Lykidis A."/>
            <person name="Kim E."/>
            <person name="Thompson L.S."/>
            <person name="Nolan M."/>
            <person name="Land M."/>
            <person name="Copeland A."/>
            <person name="Lapidus A."/>
            <person name="Lucas S."/>
            <person name="Detter C."/>
            <person name="Zhulin I.B."/>
            <person name="Olsen G.J."/>
            <person name="Whitman W."/>
            <person name="Mukhopadhyay B."/>
            <person name="Bristow J."/>
            <person name="Kyrpides N."/>
        </authorList>
    </citation>
    <scope>NUCLEOTIDE SEQUENCE [LARGE SCALE GENOMIC DNA]</scope>
    <source>
        <strain evidence="8">DSM 2475 / Hrk 5</strain>
    </source>
</reference>
<dbReference type="InterPro" id="IPR029045">
    <property type="entry name" value="ClpP/crotonase-like_dom_sf"/>
</dbReference>
<dbReference type="InterPro" id="IPR002142">
    <property type="entry name" value="Peptidase_S49"/>
</dbReference>
<dbReference type="Gene3D" id="3.90.226.10">
    <property type="entry name" value="2-enoyl-CoA Hydratase, Chain A, domain 1"/>
    <property type="match status" value="1"/>
</dbReference>
<evidence type="ECO:0000256" key="3">
    <source>
        <dbReference type="ARBA" id="ARBA00022801"/>
    </source>
</evidence>
<dbReference type="Proteomes" id="UP000000641">
    <property type="component" value="Chromosome"/>
</dbReference>
<dbReference type="STRING" id="368408.Tpen_1825"/>
<dbReference type="SUPFAM" id="SSF52096">
    <property type="entry name" value="ClpP/crotonase"/>
    <property type="match status" value="1"/>
</dbReference>
<keyword evidence="5" id="KW-0472">Membrane</keyword>
<sequence>MSGLKEVLRRRLPLLLIVAVVILGAVLVLLRQGATQTRLTPYIAQITIKGTIDYASSSIFGATPGVEEYIKLVKQAEEDPMAKAVLLVFDSPGGTVTASDELYQAVKELSQKKVVVSYAKGLLASGAYMAALPSRAILASPTSEVGSVGVIVTVLNVGNLLGKIGVTVYTFKSGELKDVGSPYRPMTEEDAKVLEEMVNYYFGLFKGRVLEHRGNVSSEVFSGRPFTPDKALQAGLIDKVCTYQEAVNYTRALANLPETAEVVELKPRTPTLLDLLLGTYSGAGNRLVIPSIVVLYMWPPPVAVILP</sequence>
<dbReference type="OrthoDB" id="31107at2157"/>
<dbReference type="Pfam" id="PF01343">
    <property type="entry name" value="Peptidase_S49"/>
    <property type="match status" value="1"/>
</dbReference>
<dbReference type="eggNOG" id="arCOG01311">
    <property type="taxonomic scope" value="Archaea"/>
</dbReference>
<dbReference type="GeneID" id="4602062"/>